<feature type="domain" description="SIS" evidence="5">
    <location>
        <begin position="131"/>
        <end position="271"/>
    </location>
</feature>
<evidence type="ECO:0000256" key="3">
    <source>
        <dbReference type="ARBA" id="ARBA00023163"/>
    </source>
</evidence>
<dbReference type="InterPro" id="IPR035472">
    <property type="entry name" value="RpiR-like_SIS"/>
</dbReference>
<reference evidence="6" key="1">
    <citation type="journal article" date="2014" name="Int. J. Syst. Evol. Microbiol.">
        <title>Complete genome sequence of Corynebacterium casei LMG S-19264T (=DSM 44701T), isolated from a smear-ripened cheese.</title>
        <authorList>
            <consortium name="US DOE Joint Genome Institute (JGI-PGF)"/>
            <person name="Walter F."/>
            <person name="Albersmeier A."/>
            <person name="Kalinowski J."/>
            <person name="Ruckert C."/>
        </authorList>
    </citation>
    <scope>NUCLEOTIDE SEQUENCE</scope>
    <source>
        <strain evidence="6">CGMCC 1.15178</strain>
    </source>
</reference>
<dbReference type="Pfam" id="PF01418">
    <property type="entry name" value="HTH_6"/>
    <property type="match status" value="1"/>
</dbReference>
<keyword evidence="1" id="KW-0805">Transcription regulation</keyword>
<dbReference type="GO" id="GO:0003677">
    <property type="term" value="F:DNA binding"/>
    <property type="evidence" value="ECO:0007669"/>
    <property type="project" value="UniProtKB-KW"/>
</dbReference>
<feature type="domain" description="HTH rpiR-type" evidence="4">
    <location>
        <begin position="7"/>
        <end position="83"/>
    </location>
</feature>
<dbReference type="CDD" id="cd05013">
    <property type="entry name" value="SIS_RpiR"/>
    <property type="match status" value="1"/>
</dbReference>
<dbReference type="Proteomes" id="UP000612456">
    <property type="component" value="Unassembled WGS sequence"/>
</dbReference>
<dbReference type="SUPFAM" id="SSF46689">
    <property type="entry name" value="Homeodomain-like"/>
    <property type="match status" value="1"/>
</dbReference>
<dbReference type="InterPro" id="IPR009057">
    <property type="entry name" value="Homeodomain-like_sf"/>
</dbReference>
<dbReference type="PANTHER" id="PTHR30514">
    <property type="entry name" value="GLUCOKINASE"/>
    <property type="match status" value="1"/>
</dbReference>
<evidence type="ECO:0000313" key="6">
    <source>
        <dbReference type="EMBL" id="GGD60106.1"/>
    </source>
</evidence>
<evidence type="ECO:0000256" key="1">
    <source>
        <dbReference type="ARBA" id="ARBA00023015"/>
    </source>
</evidence>
<dbReference type="InterPro" id="IPR036388">
    <property type="entry name" value="WH-like_DNA-bd_sf"/>
</dbReference>
<dbReference type="InterPro" id="IPR000281">
    <property type="entry name" value="HTH_RpiR"/>
</dbReference>
<dbReference type="GO" id="GO:0097367">
    <property type="term" value="F:carbohydrate derivative binding"/>
    <property type="evidence" value="ECO:0007669"/>
    <property type="project" value="InterPro"/>
</dbReference>
<evidence type="ECO:0000259" key="4">
    <source>
        <dbReference type="PROSITE" id="PS51071"/>
    </source>
</evidence>
<keyword evidence="3" id="KW-0804">Transcription</keyword>
<proteinExistence type="predicted"/>
<evidence type="ECO:0000313" key="7">
    <source>
        <dbReference type="Proteomes" id="UP000612456"/>
    </source>
</evidence>
<gene>
    <name evidence="6" type="primary">rpiR</name>
    <name evidence="6" type="ORF">GCM10010911_17480</name>
</gene>
<evidence type="ECO:0000259" key="5">
    <source>
        <dbReference type="PROSITE" id="PS51464"/>
    </source>
</evidence>
<dbReference type="GO" id="GO:1901135">
    <property type="term" value="P:carbohydrate derivative metabolic process"/>
    <property type="evidence" value="ECO:0007669"/>
    <property type="project" value="InterPro"/>
</dbReference>
<dbReference type="GO" id="GO:0003700">
    <property type="term" value="F:DNA-binding transcription factor activity"/>
    <property type="evidence" value="ECO:0007669"/>
    <property type="project" value="InterPro"/>
</dbReference>
<dbReference type="GO" id="GO:0016301">
    <property type="term" value="F:kinase activity"/>
    <property type="evidence" value="ECO:0007669"/>
    <property type="project" value="UniProtKB-KW"/>
</dbReference>
<dbReference type="EMBL" id="BMHP01000001">
    <property type="protein sequence ID" value="GGD60106.1"/>
    <property type="molecule type" value="Genomic_DNA"/>
</dbReference>
<accession>A0A916YTC0</accession>
<dbReference type="InterPro" id="IPR046348">
    <property type="entry name" value="SIS_dom_sf"/>
</dbReference>
<name>A0A916YTC0_9BACL</name>
<dbReference type="RefSeq" id="WP_188990997.1">
    <property type="nucleotide sequence ID" value="NZ_BMHP01000001.1"/>
</dbReference>
<dbReference type="PROSITE" id="PS51464">
    <property type="entry name" value="SIS"/>
    <property type="match status" value="1"/>
</dbReference>
<dbReference type="Gene3D" id="3.40.50.10490">
    <property type="entry name" value="Glucose-6-phosphate isomerase like protein, domain 1"/>
    <property type="match status" value="1"/>
</dbReference>
<comment type="caution">
    <text evidence="6">The sequence shown here is derived from an EMBL/GenBank/DDBJ whole genome shotgun (WGS) entry which is preliminary data.</text>
</comment>
<reference evidence="6" key="2">
    <citation type="submission" date="2020-09" db="EMBL/GenBank/DDBJ databases">
        <authorList>
            <person name="Sun Q."/>
            <person name="Zhou Y."/>
        </authorList>
    </citation>
    <scope>NUCLEOTIDE SEQUENCE</scope>
    <source>
        <strain evidence="6">CGMCC 1.15178</strain>
    </source>
</reference>
<keyword evidence="6" id="KW-0418">Kinase</keyword>
<dbReference type="InterPro" id="IPR047640">
    <property type="entry name" value="RpiR-like"/>
</dbReference>
<dbReference type="AlphaFoldDB" id="A0A916YTC0"/>
<organism evidence="6 7">
    <name type="scientific">Paenibacillus nasutitermitis</name>
    <dbReference type="NCBI Taxonomy" id="1652958"/>
    <lineage>
        <taxon>Bacteria</taxon>
        <taxon>Bacillati</taxon>
        <taxon>Bacillota</taxon>
        <taxon>Bacilli</taxon>
        <taxon>Bacillales</taxon>
        <taxon>Paenibacillaceae</taxon>
        <taxon>Paenibacillus</taxon>
    </lineage>
</organism>
<keyword evidence="2" id="KW-0238">DNA-binding</keyword>
<dbReference type="SUPFAM" id="SSF53697">
    <property type="entry name" value="SIS domain"/>
    <property type="match status" value="1"/>
</dbReference>
<dbReference type="PANTHER" id="PTHR30514:SF9">
    <property type="entry name" value="TRANSCRIPTIONAL REGULATOR"/>
    <property type="match status" value="1"/>
</dbReference>
<keyword evidence="7" id="KW-1185">Reference proteome</keyword>
<protein>
    <submittedName>
        <fullName evidence="6">N-acetylmannosamine kinase</fullName>
    </submittedName>
</protein>
<evidence type="ECO:0000256" key="2">
    <source>
        <dbReference type="ARBA" id="ARBA00023125"/>
    </source>
</evidence>
<sequence length="289" mass="31472">MAKPRGGSILGTIRSIYNSLTKSEQKVADVILAENEKIIYSTITDFSEICGVSDATVLRFCRSVGFKGYQSFKLELAIEIANIKNEGEQEEHSEITGEDSLEEIARKTINSNLFAINETMSLLDFKALDKAVDVIVHSRKISLFGAGLSQITAQDAVFKFMRLGLDVSAYANNHIQLMQASLLSSSDVAIGISFSGSTQDTFEILNAAKNTGAKIISITHHAKSPITKISDIVLIHGSKEGPLEGGLLSSKVSQLVIVDILFNSIFKRMSETANQNKELALKALSEKLR</sequence>
<dbReference type="InterPro" id="IPR001347">
    <property type="entry name" value="SIS_dom"/>
</dbReference>
<dbReference type="Gene3D" id="1.10.10.10">
    <property type="entry name" value="Winged helix-like DNA-binding domain superfamily/Winged helix DNA-binding domain"/>
    <property type="match status" value="1"/>
</dbReference>
<keyword evidence="6" id="KW-0808">Transferase</keyword>
<dbReference type="Pfam" id="PF01380">
    <property type="entry name" value="SIS"/>
    <property type="match status" value="1"/>
</dbReference>
<dbReference type="PROSITE" id="PS51071">
    <property type="entry name" value="HTH_RPIR"/>
    <property type="match status" value="1"/>
</dbReference>